<dbReference type="GeneID" id="95805226"/>
<evidence type="ECO:0000259" key="2">
    <source>
        <dbReference type="Pfam" id="PF14062"/>
    </source>
</evidence>
<reference evidence="3 4" key="1">
    <citation type="submission" date="2016-06" db="EMBL/GenBank/DDBJ databases">
        <authorList>
            <person name="Kjaerup R.B."/>
            <person name="Dalgaard T.S."/>
            <person name="Juul-Madsen H.R."/>
        </authorList>
    </citation>
    <scope>NUCLEOTIDE SEQUENCE [LARGE SCALE GENOMIC DNA]</scope>
    <source>
        <strain evidence="3 4">DSM 43913</strain>
    </source>
</reference>
<feature type="domain" description="DUF4253" evidence="2">
    <location>
        <begin position="151"/>
        <end position="259"/>
    </location>
</feature>
<sequence>MIPDLSQLLSSLPPTTLPSGRLVEPEDGGPAPYWLSDAPPDLELWARLRSRHPESGLWPLLLTGLSSDERRPWVAGEVSPADMSSPEQHDVAELLARWWAGCATTDEDGGSAVTAPFGQDWPGLATPGDQAEPPDQLADECAEFLVDGRTRLGLVPAVRGADTLAVAGWSGPTNHTGDAGEISAVLRSWEDRFGVRVVGVGFATLYVSVAAPPTTTGHALAVAAEHFAFCPDNVWQGAETLAAYADQLLGAHSWSFWWD</sequence>
<organism evidence="3 4">
    <name type="scientific">Micromonospora echinofusca</name>
    <dbReference type="NCBI Taxonomy" id="47858"/>
    <lineage>
        <taxon>Bacteria</taxon>
        <taxon>Bacillati</taxon>
        <taxon>Actinomycetota</taxon>
        <taxon>Actinomycetes</taxon>
        <taxon>Micromonosporales</taxon>
        <taxon>Micromonosporaceae</taxon>
        <taxon>Micromonospora</taxon>
    </lineage>
</organism>
<dbReference type="AlphaFoldDB" id="A0A1C5GH98"/>
<keyword evidence="4" id="KW-1185">Reference proteome</keyword>
<dbReference type="Proteomes" id="UP000198251">
    <property type="component" value="Chromosome I"/>
</dbReference>
<dbReference type="InterPro" id="IPR025349">
    <property type="entry name" value="DUF4253"/>
</dbReference>
<dbReference type="Pfam" id="PF14062">
    <property type="entry name" value="DUF4253"/>
    <property type="match status" value="1"/>
</dbReference>
<feature type="compositionally biased region" description="Low complexity" evidence="1">
    <location>
        <begin position="1"/>
        <end position="19"/>
    </location>
</feature>
<feature type="region of interest" description="Disordered" evidence="1">
    <location>
        <begin position="1"/>
        <end position="33"/>
    </location>
</feature>
<proteinExistence type="predicted"/>
<protein>
    <recommendedName>
        <fullName evidence="2">DUF4253 domain-containing protein</fullName>
    </recommendedName>
</protein>
<gene>
    <name evidence="3" type="ORF">GA0070610_5573</name>
</gene>
<dbReference type="RefSeq" id="WP_089002704.1">
    <property type="nucleotide sequence ID" value="NZ_JBFAAC010000002.1"/>
</dbReference>
<evidence type="ECO:0000313" key="3">
    <source>
        <dbReference type="EMBL" id="SCG19209.1"/>
    </source>
</evidence>
<evidence type="ECO:0000313" key="4">
    <source>
        <dbReference type="Proteomes" id="UP000198251"/>
    </source>
</evidence>
<evidence type="ECO:0000256" key="1">
    <source>
        <dbReference type="SAM" id="MobiDB-lite"/>
    </source>
</evidence>
<dbReference type="EMBL" id="LT607733">
    <property type="protein sequence ID" value="SCG19209.1"/>
    <property type="molecule type" value="Genomic_DNA"/>
</dbReference>
<accession>A0A1C5GH98</accession>
<name>A0A1C5GH98_MICEH</name>